<proteinExistence type="predicted"/>
<reference evidence="1 3" key="1">
    <citation type="journal article" date="2019" name="Microbiol. Resour. Announc.">
        <title>The Genome Sequence of the Halobacterium salinarum Type Strain Is Closely Related to That of Laboratory Strains NRC-1 and R1.</title>
        <authorList>
            <person name="Pfeiffer F."/>
            <person name="Marchfelder A."/>
            <person name="Habermann B."/>
            <person name="Dyall-Smith M.L."/>
        </authorList>
    </citation>
    <scope>NUCLEOTIDE SEQUENCE [LARGE SCALE GENOMIC DNA]</scope>
    <source>
        <strain evidence="1">91-R6</strain>
        <strain evidence="3">ATCC 33171 / DSM 3754 / JCM 8978 / NBRC 102687 / NCIMB 764 / 91-R6</strain>
    </source>
</reference>
<evidence type="ECO:0000313" key="3">
    <source>
        <dbReference type="Proteomes" id="UP000296216"/>
    </source>
</evidence>
<protein>
    <submittedName>
        <fullName evidence="1">Uncharacterized protein</fullName>
    </submittedName>
</protein>
<organism evidence="1 3">
    <name type="scientific">Halobacterium salinarum (strain ATCC 33171 / DSM 3754 / JCM 8978 / NBRC 102687 / NCIMB 764 / 91-R6)</name>
    <dbReference type="NCBI Taxonomy" id="2597657"/>
    <lineage>
        <taxon>Archaea</taxon>
        <taxon>Methanobacteriati</taxon>
        <taxon>Methanobacteriota</taxon>
        <taxon>Stenosarchaea group</taxon>
        <taxon>Halobacteria</taxon>
        <taxon>Halobacteriales</taxon>
        <taxon>Halobacteriaceae</taxon>
        <taxon>Halobacterium</taxon>
    </lineage>
</organism>
<dbReference type="Proteomes" id="UP000323075">
    <property type="component" value="Unassembled WGS sequence"/>
</dbReference>
<gene>
    <name evidence="2" type="ORF">APQ99_01741</name>
    <name evidence="1" type="ORF">HBSAL_07095</name>
</gene>
<reference evidence="2 4" key="2">
    <citation type="submission" date="2019-07" db="EMBL/GenBank/DDBJ databases">
        <title>Genomic Encyclopedia of Archaeal and Bacterial Type Strains, Phase II (KMG-II): from individual species to whole genera.</title>
        <authorList>
            <person name="Goeker M."/>
        </authorList>
    </citation>
    <scope>NUCLEOTIDE SEQUENCE [LARGE SCALE GENOMIC DNA]</scope>
    <source>
        <strain evidence="2 4">DSM 3754</strain>
    </source>
</reference>
<reference evidence="1" key="3">
    <citation type="journal article" name="MicrobiologyOpen">
        <title>Whole-genome comparison between the type strain of Halobacterium salinarum (DSM 3754(T)) and the laboratory strains R1 and NRC-1.</title>
        <authorList>
            <person name="Pfeiffer F."/>
            <person name="Losensky G."/>
            <person name="Marchfelder A."/>
            <person name="Habermann B."/>
            <person name="Dyall-Smith M."/>
        </authorList>
    </citation>
    <scope>NUCLEOTIDE SEQUENCE</scope>
    <source>
        <strain evidence="1">91-R6</strain>
    </source>
</reference>
<accession>A0A4D6GX23</accession>
<evidence type="ECO:0000313" key="1">
    <source>
        <dbReference type="EMBL" id="QCC45072.1"/>
    </source>
</evidence>
<sequence length="297" mass="30198">MPSRRRLLRTVGALAAVPLVTSAPAAAAPTRELYDPRAVTDAPVVAAGAAVPGVRSHVALPQTVTNRLRSITQRYDSITASDSTHVTAGVARSPEHVAGCLTVHGSFDAAAVRSEARADTALTDVSARDADAARFEGTDTTHAVSISDAAIRVGHAPSLTRAHAHIDAARSSTGFDGDADTFGGLRDALSGDAVGYASLSADARPAVRAALHDIPGALDALLAHASAVGVSVTTRDDADTRLQYGAVSDAADLSVGETRRLVAAADATLADPVISQDGHTVVLETTADTPPLTTLAV</sequence>
<dbReference type="RefSeq" id="WP_136361457.1">
    <property type="nucleotide sequence ID" value="NZ_VRYN01000003.1"/>
</dbReference>
<dbReference type="PROSITE" id="PS51318">
    <property type="entry name" value="TAT"/>
    <property type="match status" value="1"/>
</dbReference>
<dbReference type="EMBL" id="VRYN01000003">
    <property type="protein sequence ID" value="TYO76184.1"/>
    <property type="molecule type" value="Genomic_DNA"/>
</dbReference>
<evidence type="ECO:0000313" key="4">
    <source>
        <dbReference type="Proteomes" id="UP000323075"/>
    </source>
</evidence>
<name>A0A4D6GX23_HALS9</name>
<dbReference type="InterPro" id="IPR006311">
    <property type="entry name" value="TAT_signal"/>
</dbReference>
<dbReference type="GeneID" id="62884615"/>
<dbReference type="AlphaFoldDB" id="A0A4D6GX23"/>
<evidence type="ECO:0000313" key="2">
    <source>
        <dbReference type="EMBL" id="TYO76184.1"/>
    </source>
</evidence>
<dbReference type="Proteomes" id="UP000296216">
    <property type="component" value="Chromosome"/>
</dbReference>
<dbReference type="EMBL" id="CP038631">
    <property type="protein sequence ID" value="QCC45072.1"/>
    <property type="molecule type" value="Genomic_DNA"/>
</dbReference>